<reference evidence="1 2" key="1">
    <citation type="journal article" date="2020" name="Genome Biol. Evol.">
        <title>Comparative genomics of Sclerotiniaceae.</title>
        <authorList>
            <person name="Valero Jimenez C.A."/>
            <person name="Steentjes M."/>
            <person name="Scholten O.E."/>
            <person name="Van Kan J.A.L."/>
        </authorList>
    </citation>
    <scope>NUCLEOTIDE SEQUENCE [LARGE SCALE GENOMIC DNA]</scope>
    <source>
        <strain evidence="1 2">B1</strain>
    </source>
</reference>
<proteinExistence type="predicted"/>
<comment type="caution">
    <text evidence="1">The sequence shown here is derived from an EMBL/GenBank/DDBJ whole genome shotgun (WGS) entry which is preliminary data.</text>
</comment>
<evidence type="ECO:0000313" key="1">
    <source>
        <dbReference type="EMBL" id="KAF7920785.1"/>
    </source>
</evidence>
<protein>
    <submittedName>
        <fullName evidence="1">Uncharacterized protein</fullName>
    </submittedName>
</protein>
<organism evidence="1 2">
    <name type="scientific">Botrytis deweyae</name>
    <dbReference type="NCBI Taxonomy" id="2478750"/>
    <lineage>
        <taxon>Eukaryota</taxon>
        <taxon>Fungi</taxon>
        <taxon>Dikarya</taxon>
        <taxon>Ascomycota</taxon>
        <taxon>Pezizomycotina</taxon>
        <taxon>Leotiomycetes</taxon>
        <taxon>Helotiales</taxon>
        <taxon>Sclerotiniaceae</taxon>
        <taxon>Botrytis</taxon>
    </lineage>
</organism>
<dbReference type="EMBL" id="RCSX01000024">
    <property type="protein sequence ID" value="KAF7920785.1"/>
    <property type="molecule type" value="Genomic_DNA"/>
</dbReference>
<accession>A0ABQ7ID56</accession>
<keyword evidence="2" id="KW-1185">Reference proteome</keyword>
<sequence length="74" mass="8163">MAATKLVFKERPRRKCFGTSIEATIVLNGKNLEASLLIINYRTCGSGLELNSSGRVSPYLLDWFGVAGNWNSKV</sequence>
<dbReference type="Proteomes" id="UP000783213">
    <property type="component" value="Unassembled WGS sequence"/>
</dbReference>
<name>A0ABQ7ID56_9HELO</name>
<dbReference type="GeneID" id="62235587"/>
<dbReference type="RefSeq" id="XP_038807149.1">
    <property type="nucleotide sequence ID" value="XM_038956437.1"/>
</dbReference>
<gene>
    <name evidence="1" type="ORF">EAE98_008814</name>
</gene>
<evidence type="ECO:0000313" key="2">
    <source>
        <dbReference type="Proteomes" id="UP000783213"/>
    </source>
</evidence>